<evidence type="ECO:0000256" key="1">
    <source>
        <dbReference type="PROSITE-ProRule" id="PRU10141"/>
    </source>
</evidence>
<protein>
    <submittedName>
        <fullName evidence="4">Kinase-like domain-containing protein</fullName>
    </submittedName>
</protein>
<feature type="compositionally biased region" description="Acidic residues" evidence="2">
    <location>
        <begin position="494"/>
        <end position="504"/>
    </location>
</feature>
<feature type="compositionally biased region" description="Low complexity" evidence="2">
    <location>
        <begin position="505"/>
        <end position="516"/>
    </location>
</feature>
<gene>
    <name evidence="4" type="ORF">PGQ11_014318</name>
</gene>
<dbReference type="PROSITE" id="PS50011">
    <property type="entry name" value="PROTEIN_KINASE_DOM"/>
    <property type="match status" value="1"/>
</dbReference>
<dbReference type="Gene3D" id="1.10.510.10">
    <property type="entry name" value="Transferase(Phosphotransferase) domain 1"/>
    <property type="match status" value="1"/>
</dbReference>
<accession>A0ABR2HSG1</accession>
<evidence type="ECO:0000259" key="3">
    <source>
        <dbReference type="PROSITE" id="PS50011"/>
    </source>
</evidence>
<evidence type="ECO:0000313" key="5">
    <source>
        <dbReference type="Proteomes" id="UP001390339"/>
    </source>
</evidence>
<feature type="binding site" evidence="1">
    <location>
        <position position="79"/>
    </location>
    <ligand>
        <name>ATP</name>
        <dbReference type="ChEBI" id="CHEBI:30616"/>
    </ligand>
</feature>
<proteinExistence type="predicted"/>
<dbReference type="InterPro" id="IPR011009">
    <property type="entry name" value="Kinase-like_dom_sf"/>
</dbReference>
<name>A0ABR2HSG1_9PEZI</name>
<evidence type="ECO:0000313" key="4">
    <source>
        <dbReference type="EMBL" id="KAK8851839.1"/>
    </source>
</evidence>
<feature type="domain" description="Protein kinase" evidence="3">
    <location>
        <begin position="42"/>
        <end position="469"/>
    </location>
</feature>
<dbReference type="PANTHER" id="PTHR44305">
    <property type="entry name" value="SI:DKEY-192D15.2-RELATED"/>
    <property type="match status" value="1"/>
</dbReference>
<evidence type="ECO:0000256" key="2">
    <source>
        <dbReference type="SAM" id="MobiDB-lite"/>
    </source>
</evidence>
<sequence>MAQVLRPFFAALPQDVDPTDEKFIRAHDALQKVKSTFDNTNLEYERTLGYGGFGLAAKYAQKDKDGKHIRYVVVKAPLKRKGVFDPSSVKEEHEWYQMMKGMEHVPNLIDPLLLYKLPAPGSDEPAQVDRIYEFEKSSDYYLITEFLEHGELASLLERLNELQYDAAGYKTNDPPICIPNRLLWRIFLCLTRAVIAMAQPLAVKDWRARMKEQDPSLTEHALDEALEEDPYREHTDFGNDPAYIVHFDIDVYNVFLGQVKDPEEDQEHKYFKAVLGDYGLCALTPPALDRRILEQYAGYGKDSWRAPEQFLGMPADMDTWSFKTNLWGIGLVMCALMTKSRLSSDKAKKFCQDAVFTYPGGEKLFVPRTYGYFLGNQNVVDNSQFKQYDIDLRYTVASLMSQSLDMRGTLDLLYLTVKGQIDEGDLKAQMGELPPEETDEALRKFIDDHLINAPVSMFPAGALLDAPLPQANNQPAPADNQPAPADNQPAPDDGQPEPADDQPEPADNQPPKFNTI</sequence>
<comment type="caution">
    <text evidence="4">The sequence shown here is derived from an EMBL/GenBank/DDBJ whole genome shotgun (WGS) entry which is preliminary data.</text>
</comment>
<organism evidence="4 5">
    <name type="scientific">Apiospora arundinis</name>
    <dbReference type="NCBI Taxonomy" id="335852"/>
    <lineage>
        <taxon>Eukaryota</taxon>
        <taxon>Fungi</taxon>
        <taxon>Dikarya</taxon>
        <taxon>Ascomycota</taxon>
        <taxon>Pezizomycotina</taxon>
        <taxon>Sordariomycetes</taxon>
        <taxon>Xylariomycetidae</taxon>
        <taxon>Amphisphaeriales</taxon>
        <taxon>Apiosporaceae</taxon>
        <taxon>Apiospora</taxon>
    </lineage>
</organism>
<dbReference type="PANTHER" id="PTHR44305:SF2">
    <property type="entry name" value="SI:DKEY-192D15.2"/>
    <property type="match status" value="1"/>
</dbReference>
<feature type="region of interest" description="Disordered" evidence="2">
    <location>
        <begin position="466"/>
        <end position="516"/>
    </location>
</feature>
<dbReference type="InterPro" id="IPR017441">
    <property type="entry name" value="Protein_kinase_ATP_BS"/>
</dbReference>
<keyword evidence="1" id="KW-0067">ATP-binding</keyword>
<dbReference type="InterPro" id="IPR000719">
    <property type="entry name" value="Prot_kinase_dom"/>
</dbReference>
<dbReference type="SUPFAM" id="SSF56112">
    <property type="entry name" value="Protein kinase-like (PK-like)"/>
    <property type="match status" value="1"/>
</dbReference>
<dbReference type="EMBL" id="JAPCWZ010000009">
    <property type="protein sequence ID" value="KAK8851839.1"/>
    <property type="molecule type" value="Genomic_DNA"/>
</dbReference>
<dbReference type="Proteomes" id="UP001390339">
    <property type="component" value="Unassembled WGS sequence"/>
</dbReference>
<dbReference type="PROSITE" id="PS00107">
    <property type="entry name" value="PROTEIN_KINASE_ATP"/>
    <property type="match status" value="1"/>
</dbReference>
<feature type="compositionally biased region" description="Low complexity" evidence="2">
    <location>
        <begin position="466"/>
        <end position="493"/>
    </location>
</feature>
<keyword evidence="1" id="KW-0547">Nucleotide-binding</keyword>
<keyword evidence="5" id="KW-1185">Reference proteome</keyword>
<dbReference type="InterPro" id="IPR053083">
    <property type="entry name" value="TF_kinase-domain_protein"/>
</dbReference>
<reference evidence="4 5" key="1">
    <citation type="journal article" date="2024" name="IMA Fungus">
        <title>Apiospora arundinis, a panoply of carbohydrate-active enzymes and secondary metabolites.</title>
        <authorList>
            <person name="Sorensen T."/>
            <person name="Petersen C."/>
            <person name="Muurmann A.T."/>
            <person name="Christiansen J.V."/>
            <person name="Brundto M.L."/>
            <person name="Overgaard C.K."/>
            <person name="Boysen A.T."/>
            <person name="Wollenberg R.D."/>
            <person name="Larsen T.O."/>
            <person name="Sorensen J.L."/>
            <person name="Nielsen K.L."/>
            <person name="Sondergaard T.E."/>
        </authorList>
    </citation>
    <scope>NUCLEOTIDE SEQUENCE [LARGE SCALE GENOMIC DNA]</scope>
    <source>
        <strain evidence="4 5">AAU 773</strain>
    </source>
</reference>